<evidence type="ECO:0000313" key="2">
    <source>
        <dbReference type="Proteomes" id="UP001158576"/>
    </source>
</evidence>
<proteinExistence type="predicted"/>
<name>A0ABN7SFX3_OIKDI</name>
<reference evidence="1 2" key="1">
    <citation type="submission" date="2021-04" db="EMBL/GenBank/DDBJ databases">
        <authorList>
            <person name="Bliznina A."/>
        </authorList>
    </citation>
    <scope>NUCLEOTIDE SEQUENCE [LARGE SCALE GENOMIC DNA]</scope>
</reference>
<dbReference type="SUPFAM" id="SSF54495">
    <property type="entry name" value="UBC-like"/>
    <property type="match status" value="1"/>
</dbReference>
<dbReference type="Proteomes" id="UP001158576">
    <property type="component" value="Chromosome XSR"/>
</dbReference>
<keyword evidence="2" id="KW-1185">Reference proteome</keyword>
<organism evidence="1 2">
    <name type="scientific">Oikopleura dioica</name>
    <name type="common">Tunicate</name>
    <dbReference type="NCBI Taxonomy" id="34765"/>
    <lineage>
        <taxon>Eukaryota</taxon>
        <taxon>Metazoa</taxon>
        <taxon>Chordata</taxon>
        <taxon>Tunicata</taxon>
        <taxon>Appendicularia</taxon>
        <taxon>Copelata</taxon>
        <taxon>Oikopleuridae</taxon>
        <taxon>Oikopleura</taxon>
    </lineage>
</organism>
<evidence type="ECO:0000313" key="1">
    <source>
        <dbReference type="EMBL" id="CAG5097602.1"/>
    </source>
</evidence>
<dbReference type="InterPro" id="IPR016135">
    <property type="entry name" value="UBQ-conjugating_enzyme/RWD"/>
</dbReference>
<dbReference type="EMBL" id="OU015569">
    <property type="protein sequence ID" value="CAG5097602.1"/>
    <property type="molecule type" value="Genomic_DNA"/>
</dbReference>
<accession>A0ABN7SFX3</accession>
<gene>
    <name evidence="1" type="ORF">OKIOD_LOCUS6705</name>
</gene>
<protein>
    <submittedName>
        <fullName evidence="1">Oidioi.mRNA.OKI2018_I69.XSR.g15147.t1.cds</fullName>
    </submittedName>
</protein>
<dbReference type="Gene3D" id="3.10.110.10">
    <property type="entry name" value="Ubiquitin Conjugating Enzyme"/>
    <property type="match status" value="1"/>
</dbReference>
<sequence length="115" mass="13515">MLSENYPFHNGTVDACFQTRIYHPLVEPDTGRVLIPDACLYGPRNIETSAPNWHWCLPTGTLHQLCMLLGTTFYDPRFFIPPRSRNPPALHFFRDHQDFHNTAREWTQQFAMERP</sequence>